<proteinExistence type="predicted"/>
<dbReference type="Pfam" id="PF13359">
    <property type="entry name" value="DDE_Tnp_4"/>
    <property type="match status" value="1"/>
</dbReference>
<accession>A0A915KM85</accession>
<sequence length="105" mass="12117">MQPSAPDNLAQFFSAQARIRHIIECSFGVLKNRWQCLKERLRVKDVLLASNLIKVCFVLHNFIIECNADDFDEYESEPDLEENSENEEEDNAPSASAGRQHLEFM</sequence>
<evidence type="ECO:0000256" key="1">
    <source>
        <dbReference type="ARBA" id="ARBA00001968"/>
    </source>
</evidence>
<evidence type="ECO:0000256" key="3">
    <source>
        <dbReference type="SAM" id="MobiDB-lite"/>
    </source>
</evidence>
<comment type="cofactor">
    <cofactor evidence="1">
        <name>a divalent metal cation</name>
        <dbReference type="ChEBI" id="CHEBI:60240"/>
    </cofactor>
</comment>
<dbReference type="Proteomes" id="UP000887565">
    <property type="component" value="Unplaced"/>
</dbReference>
<name>A0A915KM85_ROMCU</name>
<evidence type="ECO:0000313" key="6">
    <source>
        <dbReference type="WBParaSite" id="nRc.2.0.1.t39891-RA"/>
    </source>
</evidence>
<reference evidence="6" key="1">
    <citation type="submission" date="2022-11" db="UniProtKB">
        <authorList>
            <consortium name="WormBaseParasite"/>
        </authorList>
    </citation>
    <scope>IDENTIFICATION</scope>
</reference>
<evidence type="ECO:0000259" key="4">
    <source>
        <dbReference type="Pfam" id="PF13359"/>
    </source>
</evidence>
<organism evidence="5 6">
    <name type="scientific">Romanomermis culicivorax</name>
    <name type="common">Nematode worm</name>
    <dbReference type="NCBI Taxonomy" id="13658"/>
    <lineage>
        <taxon>Eukaryota</taxon>
        <taxon>Metazoa</taxon>
        <taxon>Ecdysozoa</taxon>
        <taxon>Nematoda</taxon>
        <taxon>Enoplea</taxon>
        <taxon>Dorylaimia</taxon>
        <taxon>Mermithida</taxon>
        <taxon>Mermithoidea</taxon>
        <taxon>Mermithidae</taxon>
        <taxon>Romanomermis</taxon>
    </lineage>
</organism>
<dbReference type="GO" id="GO:0046872">
    <property type="term" value="F:metal ion binding"/>
    <property type="evidence" value="ECO:0007669"/>
    <property type="project" value="UniProtKB-KW"/>
</dbReference>
<feature type="region of interest" description="Disordered" evidence="3">
    <location>
        <begin position="75"/>
        <end position="105"/>
    </location>
</feature>
<feature type="compositionally biased region" description="Acidic residues" evidence="3">
    <location>
        <begin position="75"/>
        <end position="91"/>
    </location>
</feature>
<evidence type="ECO:0000313" key="5">
    <source>
        <dbReference type="Proteomes" id="UP000887565"/>
    </source>
</evidence>
<feature type="domain" description="DDE Tnp4" evidence="4">
    <location>
        <begin position="14"/>
        <end position="61"/>
    </location>
</feature>
<protein>
    <submittedName>
        <fullName evidence="6">DDE Tnp4 domain-containing protein</fullName>
    </submittedName>
</protein>
<evidence type="ECO:0000256" key="2">
    <source>
        <dbReference type="ARBA" id="ARBA00022723"/>
    </source>
</evidence>
<dbReference type="WBParaSite" id="nRc.2.0.1.t39891-RA">
    <property type="protein sequence ID" value="nRc.2.0.1.t39891-RA"/>
    <property type="gene ID" value="nRc.2.0.1.g39891"/>
</dbReference>
<dbReference type="AlphaFoldDB" id="A0A915KM85"/>
<dbReference type="InterPro" id="IPR027806">
    <property type="entry name" value="HARBI1_dom"/>
</dbReference>
<keyword evidence="2" id="KW-0479">Metal-binding</keyword>
<keyword evidence="5" id="KW-1185">Reference proteome</keyword>